<dbReference type="RefSeq" id="WP_073390438.1">
    <property type="nucleotide sequence ID" value="NZ_FQXK01000059.1"/>
</dbReference>
<feature type="chain" id="PRO_5038335245" evidence="2">
    <location>
        <begin position="26"/>
        <end position="456"/>
    </location>
</feature>
<keyword evidence="2" id="KW-0732">Signal</keyword>
<name>A0A1M6G3Z4_BUTFI</name>
<evidence type="ECO:0000256" key="1">
    <source>
        <dbReference type="SAM" id="MobiDB-lite"/>
    </source>
</evidence>
<sequence length="456" mass="50757">MDKIKKRLYISFLIMILVLTGCTNTSGDNESDDQAGALASADEEADDNVPEEGTTASECDWSEVEFNGISFWVPSEWELDDSLGEDILLYEDTISPDFVRFKYKVDTDISKEQREDPALFEDAIMAYDYIWIGAIRGEAVMLGSRLCYKVFGTYYQDKIAYQGHIYYIPVGDYGIVEAMFMHAKEVDDPSDGSCLEMMISSLKTDDSSLPEDSKDLGMTDLGNLPVTLVNDEGFVIRANSVTGDVVNISIINKSDEERRVSLEDLSINGYMVDGEFDYEEDGYDLSGKSCSVEAGKEINAELTASDLDAYGITDIGRVGIKFRCLDSDYDEFFDSDYILFNADPGYDEDDYASYKLPDVMVYEDENVIIYYEGITDNSAYFSIKNLQNEIVGVSGSKVSLDGEFCESSSLAGAYPGTIDRMQIKKVQVSPGMQMVISFSISLNNSHYSTDNCSVNL</sequence>
<protein>
    <submittedName>
        <fullName evidence="3">Uncharacterized protein</fullName>
    </submittedName>
</protein>
<feature type="signal peptide" evidence="2">
    <location>
        <begin position="1"/>
        <end position="25"/>
    </location>
</feature>
<keyword evidence="4" id="KW-1185">Reference proteome</keyword>
<dbReference type="GeneID" id="89508098"/>
<gene>
    <name evidence="3" type="ORF">SAMN02745229_04024</name>
</gene>
<evidence type="ECO:0000256" key="2">
    <source>
        <dbReference type="SAM" id="SignalP"/>
    </source>
</evidence>
<dbReference type="AlphaFoldDB" id="A0A1M6G3Z4"/>
<reference evidence="4" key="1">
    <citation type="submission" date="2016-11" db="EMBL/GenBank/DDBJ databases">
        <authorList>
            <person name="Varghese N."/>
            <person name="Submissions S."/>
        </authorList>
    </citation>
    <scope>NUCLEOTIDE SEQUENCE [LARGE SCALE GENOMIC DNA]</scope>
    <source>
        <strain evidence="4">DSM 3071</strain>
    </source>
</reference>
<dbReference type="OrthoDB" id="9967672at2"/>
<dbReference type="STRING" id="1121131.SAMN02745229_04024"/>
<organism evidence="3 4">
    <name type="scientific">Butyrivibrio fibrisolvens DSM 3071</name>
    <dbReference type="NCBI Taxonomy" id="1121131"/>
    <lineage>
        <taxon>Bacteria</taxon>
        <taxon>Bacillati</taxon>
        <taxon>Bacillota</taxon>
        <taxon>Clostridia</taxon>
        <taxon>Lachnospirales</taxon>
        <taxon>Lachnospiraceae</taxon>
        <taxon>Butyrivibrio</taxon>
    </lineage>
</organism>
<feature type="region of interest" description="Disordered" evidence="1">
    <location>
        <begin position="28"/>
        <end position="57"/>
    </location>
</feature>
<accession>A0A1M6G3Z4</accession>
<evidence type="ECO:0000313" key="4">
    <source>
        <dbReference type="Proteomes" id="UP000184278"/>
    </source>
</evidence>
<proteinExistence type="predicted"/>
<dbReference type="EMBL" id="FQXK01000059">
    <property type="protein sequence ID" value="SHJ04695.1"/>
    <property type="molecule type" value="Genomic_DNA"/>
</dbReference>
<dbReference type="Proteomes" id="UP000184278">
    <property type="component" value="Unassembled WGS sequence"/>
</dbReference>
<evidence type="ECO:0000313" key="3">
    <source>
        <dbReference type="EMBL" id="SHJ04695.1"/>
    </source>
</evidence>
<feature type="compositionally biased region" description="Acidic residues" evidence="1">
    <location>
        <begin position="41"/>
        <end position="50"/>
    </location>
</feature>
<dbReference type="PROSITE" id="PS51257">
    <property type="entry name" value="PROKAR_LIPOPROTEIN"/>
    <property type="match status" value="1"/>
</dbReference>